<keyword evidence="3" id="KW-1185">Reference proteome</keyword>
<protein>
    <submittedName>
        <fullName evidence="2">Uncharacterized protein</fullName>
    </submittedName>
</protein>
<dbReference type="RefSeq" id="WP_008682077.1">
    <property type="nucleotide sequence ID" value="NZ_ANOH01000274.1"/>
</dbReference>
<organism evidence="2 3">
    <name type="scientific">Rhodopirellula sallentina SM41</name>
    <dbReference type="NCBI Taxonomy" id="1263870"/>
    <lineage>
        <taxon>Bacteria</taxon>
        <taxon>Pseudomonadati</taxon>
        <taxon>Planctomycetota</taxon>
        <taxon>Planctomycetia</taxon>
        <taxon>Pirellulales</taxon>
        <taxon>Pirellulaceae</taxon>
        <taxon>Rhodopirellula</taxon>
    </lineage>
</organism>
<comment type="caution">
    <text evidence="2">The sequence shown here is derived from an EMBL/GenBank/DDBJ whole genome shotgun (WGS) entry which is preliminary data.</text>
</comment>
<gene>
    <name evidence="2" type="ORF">RSSM_04049</name>
</gene>
<dbReference type="Proteomes" id="UP000011885">
    <property type="component" value="Unassembled WGS sequence"/>
</dbReference>
<accession>M5UF09</accession>
<keyword evidence="1" id="KW-0472">Membrane</keyword>
<evidence type="ECO:0000313" key="3">
    <source>
        <dbReference type="Proteomes" id="UP000011885"/>
    </source>
</evidence>
<dbReference type="PATRIC" id="fig|1263870.3.peg.4288"/>
<reference evidence="2 3" key="1">
    <citation type="journal article" date="2013" name="Mar. Genomics">
        <title>Expression of sulfatases in Rhodopirellula baltica and the diversity of sulfatases in the genus Rhodopirellula.</title>
        <authorList>
            <person name="Wegner C.E."/>
            <person name="Richter-Heitmann T."/>
            <person name="Klindworth A."/>
            <person name="Klockow C."/>
            <person name="Richter M."/>
            <person name="Achstetter T."/>
            <person name="Glockner F.O."/>
            <person name="Harder J."/>
        </authorList>
    </citation>
    <scope>NUCLEOTIDE SEQUENCE [LARGE SCALE GENOMIC DNA]</scope>
    <source>
        <strain evidence="2 3">SM41</strain>
    </source>
</reference>
<dbReference type="EMBL" id="ANOH01000274">
    <property type="protein sequence ID" value="EMI54578.1"/>
    <property type="molecule type" value="Genomic_DNA"/>
</dbReference>
<dbReference type="AlphaFoldDB" id="M5UF09"/>
<keyword evidence="1" id="KW-1133">Transmembrane helix</keyword>
<sequence>MASVSSSRNGNHKDRFPDGTMVTEIVVAVVMVGVITAIAAPRLFGAIPF</sequence>
<name>M5UF09_9BACT</name>
<feature type="transmembrane region" description="Helical" evidence="1">
    <location>
        <begin position="21"/>
        <end position="44"/>
    </location>
</feature>
<evidence type="ECO:0000256" key="1">
    <source>
        <dbReference type="SAM" id="Phobius"/>
    </source>
</evidence>
<proteinExistence type="predicted"/>
<keyword evidence="1" id="KW-0812">Transmembrane</keyword>
<evidence type="ECO:0000313" key="2">
    <source>
        <dbReference type="EMBL" id="EMI54578.1"/>
    </source>
</evidence>